<organism evidence="9">
    <name type="scientific">bioreactor metagenome</name>
    <dbReference type="NCBI Taxonomy" id="1076179"/>
    <lineage>
        <taxon>unclassified sequences</taxon>
        <taxon>metagenomes</taxon>
        <taxon>ecological metagenomes</taxon>
    </lineage>
</organism>
<dbReference type="PANTHER" id="PTHR30151">
    <property type="entry name" value="ALKANE SULFONATE ABC TRANSPORTER-RELATED, MEMBRANE SUBUNIT"/>
    <property type="match status" value="1"/>
</dbReference>
<dbReference type="Gene3D" id="1.10.3720.10">
    <property type="entry name" value="MetI-like"/>
    <property type="match status" value="1"/>
</dbReference>
<evidence type="ECO:0000256" key="6">
    <source>
        <dbReference type="ARBA" id="ARBA00023136"/>
    </source>
</evidence>
<comment type="subcellular location">
    <subcellularLocation>
        <location evidence="1">Cell membrane</location>
        <topology evidence="1">Multi-pass membrane protein</topology>
    </subcellularLocation>
</comment>
<keyword evidence="4 7" id="KW-0812">Transmembrane</keyword>
<dbReference type="PANTHER" id="PTHR30151:SF0">
    <property type="entry name" value="ABC TRANSPORTER PERMEASE PROTEIN MJ0413-RELATED"/>
    <property type="match status" value="1"/>
</dbReference>
<dbReference type="Pfam" id="PF00528">
    <property type="entry name" value="BPD_transp_1"/>
    <property type="match status" value="1"/>
</dbReference>
<dbReference type="InterPro" id="IPR000515">
    <property type="entry name" value="MetI-like"/>
</dbReference>
<dbReference type="InterPro" id="IPR035906">
    <property type="entry name" value="MetI-like_sf"/>
</dbReference>
<evidence type="ECO:0000256" key="1">
    <source>
        <dbReference type="ARBA" id="ARBA00004651"/>
    </source>
</evidence>
<keyword evidence="2" id="KW-0813">Transport</keyword>
<dbReference type="PROSITE" id="PS50928">
    <property type="entry name" value="ABC_TM1"/>
    <property type="match status" value="1"/>
</dbReference>
<keyword evidence="5 7" id="KW-1133">Transmembrane helix</keyword>
<sequence>MKTSIISASAKRTLLRAGAVLFWLLLWQLGSMALSQALLLPAPVAVLRRLAVLSLESAFWRTVAFSFGRIAAGFFAALFCGTLLAVAAARFELIDTLLSPLMTVVKASPVASFIILLLIWVPSHSLSVVASIMMTLPIIYTNLCEGLAATDPAMLELADVFEVPAWRRGRYLYLSQLLPYLRSACAVSIGLCWKSGIAAEVIGIPKGSIGERLYQAKIYLDTPDLFAWTVVIVLLSMLFGRLFLSALDALVRQIERM</sequence>
<reference evidence="9" key="1">
    <citation type="submission" date="2019-08" db="EMBL/GenBank/DDBJ databases">
        <authorList>
            <person name="Kucharzyk K."/>
            <person name="Murdoch R.W."/>
            <person name="Higgins S."/>
            <person name="Loffler F."/>
        </authorList>
    </citation>
    <scope>NUCLEOTIDE SEQUENCE</scope>
</reference>
<comment type="caution">
    <text evidence="9">The sequence shown here is derived from an EMBL/GenBank/DDBJ whole genome shotgun (WGS) entry which is preliminary data.</text>
</comment>
<feature type="transmembrane region" description="Helical" evidence="7">
    <location>
        <begin position="65"/>
        <end position="89"/>
    </location>
</feature>
<dbReference type="SUPFAM" id="SSF161098">
    <property type="entry name" value="MetI-like"/>
    <property type="match status" value="1"/>
</dbReference>
<keyword evidence="3" id="KW-1003">Cell membrane</keyword>
<evidence type="ECO:0000259" key="8">
    <source>
        <dbReference type="PROSITE" id="PS50928"/>
    </source>
</evidence>
<evidence type="ECO:0000256" key="2">
    <source>
        <dbReference type="ARBA" id="ARBA00022448"/>
    </source>
</evidence>
<evidence type="ECO:0000313" key="9">
    <source>
        <dbReference type="EMBL" id="MPN09374.1"/>
    </source>
</evidence>
<proteinExistence type="predicted"/>
<dbReference type="EMBL" id="VSSQ01055477">
    <property type="protein sequence ID" value="MPN09374.1"/>
    <property type="molecule type" value="Genomic_DNA"/>
</dbReference>
<protein>
    <recommendedName>
        <fullName evidence="8">ABC transmembrane type-1 domain-containing protein</fullName>
    </recommendedName>
</protein>
<feature type="transmembrane region" description="Helical" evidence="7">
    <location>
        <begin position="101"/>
        <end position="121"/>
    </location>
</feature>
<dbReference type="AlphaFoldDB" id="A0A645F9Y4"/>
<feature type="domain" description="ABC transmembrane type-1" evidence="8">
    <location>
        <begin position="63"/>
        <end position="243"/>
    </location>
</feature>
<evidence type="ECO:0000256" key="3">
    <source>
        <dbReference type="ARBA" id="ARBA00022475"/>
    </source>
</evidence>
<evidence type="ECO:0000256" key="5">
    <source>
        <dbReference type="ARBA" id="ARBA00022989"/>
    </source>
</evidence>
<dbReference type="GO" id="GO:0005886">
    <property type="term" value="C:plasma membrane"/>
    <property type="evidence" value="ECO:0007669"/>
    <property type="project" value="UniProtKB-SubCell"/>
</dbReference>
<feature type="transmembrane region" description="Helical" evidence="7">
    <location>
        <begin position="225"/>
        <end position="251"/>
    </location>
</feature>
<accession>A0A645F9Y4</accession>
<evidence type="ECO:0000256" key="4">
    <source>
        <dbReference type="ARBA" id="ARBA00022692"/>
    </source>
</evidence>
<gene>
    <name evidence="9" type="ORF">SDC9_156663</name>
</gene>
<keyword evidence="6 7" id="KW-0472">Membrane</keyword>
<dbReference type="GO" id="GO:0055085">
    <property type="term" value="P:transmembrane transport"/>
    <property type="evidence" value="ECO:0007669"/>
    <property type="project" value="InterPro"/>
</dbReference>
<name>A0A645F9Y4_9ZZZZ</name>
<evidence type="ECO:0000256" key="7">
    <source>
        <dbReference type="SAM" id="Phobius"/>
    </source>
</evidence>